<organism evidence="1 2">
    <name type="scientific">Canavalia gladiata</name>
    <name type="common">Sword bean</name>
    <name type="synonym">Dolichos gladiatus</name>
    <dbReference type="NCBI Taxonomy" id="3824"/>
    <lineage>
        <taxon>Eukaryota</taxon>
        <taxon>Viridiplantae</taxon>
        <taxon>Streptophyta</taxon>
        <taxon>Embryophyta</taxon>
        <taxon>Tracheophyta</taxon>
        <taxon>Spermatophyta</taxon>
        <taxon>Magnoliopsida</taxon>
        <taxon>eudicotyledons</taxon>
        <taxon>Gunneridae</taxon>
        <taxon>Pentapetalae</taxon>
        <taxon>rosids</taxon>
        <taxon>fabids</taxon>
        <taxon>Fabales</taxon>
        <taxon>Fabaceae</taxon>
        <taxon>Papilionoideae</taxon>
        <taxon>50 kb inversion clade</taxon>
        <taxon>NPAAA clade</taxon>
        <taxon>indigoferoid/millettioid clade</taxon>
        <taxon>Phaseoleae</taxon>
        <taxon>Canavalia</taxon>
    </lineage>
</organism>
<comment type="caution">
    <text evidence="1">The sequence shown here is derived from an EMBL/GenBank/DDBJ whole genome shotgun (WGS) entry which is preliminary data.</text>
</comment>
<proteinExistence type="predicted"/>
<dbReference type="AlphaFoldDB" id="A0AAN9M7X0"/>
<name>A0AAN9M7X0_CANGL</name>
<gene>
    <name evidence="1" type="ORF">VNO77_07755</name>
</gene>
<dbReference type="Proteomes" id="UP001367508">
    <property type="component" value="Unassembled WGS sequence"/>
</dbReference>
<evidence type="ECO:0000313" key="1">
    <source>
        <dbReference type="EMBL" id="KAK7349905.1"/>
    </source>
</evidence>
<dbReference type="EMBL" id="JAYMYQ010000002">
    <property type="protein sequence ID" value="KAK7349905.1"/>
    <property type="molecule type" value="Genomic_DNA"/>
</dbReference>
<evidence type="ECO:0000313" key="2">
    <source>
        <dbReference type="Proteomes" id="UP001367508"/>
    </source>
</evidence>
<protein>
    <submittedName>
        <fullName evidence="1">Uncharacterized protein</fullName>
    </submittedName>
</protein>
<sequence length="182" mass="20440">MRWLAKSLTIETVHIGCSFWSCICMHGDPFAFPGESSRWDPCSLPLPLPSSCPYPVRESSPLPDGSHNLALEVAEVCELTCPSSHSSRFPALRSYSVCHGLLEEFHEHNERASFPQQGSIVLEFLSDHRSPATLDSLPLCSYARADVFMPLIHSEENSFAWCHATKTRRLLFAKLNPYHDPI</sequence>
<keyword evidence="2" id="KW-1185">Reference proteome</keyword>
<accession>A0AAN9M7X0</accession>
<reference evidence="1 2" key="1">
    <citation type="submission" date="2024-01" db="EMBL/GenBank/DDBJ databases">
        <title>The genomes of 5 underutilized Papilionoideae crops provide insights into root nodulation and disease resistanc.</title>
        <authorList>
            <person name="Jiang F."/>
        </authorList>
    </citation>
    <scope>NUCLEOTIDE SEQUENCE [LARGE SCALE GENOMIC DNA]</scope>
    <source>
        <strain evidence="1">LVBAO_FW01</strain>
        <tissue evidence="1">Leaves</tissue>
    </source>
</reference>